<accession>A0ABR0PDA8</accession>
<sequence length="71" mass="7639">MPPREEFPTKGLEGAPSNDIGWYFGTPVPNTKGNVVCKLFGKVVKGGITRFKEHIAHKTGNVAPCPNVTAM</sequence>
<evidence type="ECO:0000313" key="2">
    <source>
        <dbReference type="Proteomes" id="UP001358586"/>
    </source>
</evidence>
<name>A0ABR0PDA8_GOSAR</name>
<evidence type="ECO:0008006" key="3">
    <source>
        <dbReference type="Google" id="ProtNLM"/>
    </source>
</evidence>
<protein>
    <recommendedName>
        <fullName evidence="3">BED-type domain-containing protein</fullName>
    </recommendedName>
</protein>
<gene>
    <name evidence="1" type="ORF">PVK06_024133</name>
</gene>
<comment type="caution">
    <text evidence="1">The sequence shown here is derived from an EMBL/GenBank/DDBJ whole genome shotgun (WGS) entry which is preliminary data.</text>
</comment>
<proteinExistence type="predicted"/>
<reference evidence="1 2" key="1">
    <citation type="submission" date="2023-03" db="EMBL/GenBank/DDBJ databases">
        <title>WGS of Gossypium arboreum.</title>
        <authorList>
            <person name="Yu D."/>
        </authorList>
    </citation>
    <scope>NUCLEOTIDE SEQUENCE [LARGE SCALE GENOMIC DNA]</scope>
    <source>
        <tissue evidence="1">Leaf</tissue>
    </source>
</reference>
<organism evidence="1 2">
    <name type="scientific">Gossypium arboreum</name>
    <name type="common">Tree cotton</name>
    <name type="synonym">Gossypium nanking</name>
    <dbReference type="NCBI Taxonomy" id="29729"/>
    <lineage>
        <taxon>Eukaryota</taxon>
        <taxon>Viridiplantae</taxon>
        <taxon>Streptophyta</taxon>
        <taxon>Embryophyta</taxon>
        <taxon>Tracheophyta</taxon>
        <taxon>Spermatophyta</taxon>
        <taxon>Magnoliopsida</taxon>
        <taxon>eudicotyledons</taxon>
        <taxon>Gunneridae</taxon>
        <taxon>Pentapetalae</taxon>
        <taxon>rosids</taxon>
        <taxon>malvids</taxon>
        <taxon>Malvales</taxon>
        <taxon>Malvaceae</taxon>
        <taxon>Malvoideae</taxon>
        <taxon>Gossypium</taxon>
    </lineage>
</organism>
<dbReference type="Proteomes" id="UP001358586">
    <property type="component" value="Chromosome 7"/>
</dbReference>
<dbReference type="EMBL" id="JARKNE010000007">
    <property type="protein sequence ID" value="KAK5819170.1"/>
    <property type="molecule type" value="Genomic_DNA"/>
</dbReference>
<dbReference type="PANTHER" id="PTHR46951">
    <property type="entry name" value="BED-TYPE DOMAIN-CONTAINING PROTEIN"/>
    <property type="match status" value="1"/>
</dbReference>
<keyword evidence="2" id="KW-1185">Reference proteome</keyword>
<evidence type="ECO:0000313" key="1">
    <source>
        <dbReference type="EMBL" id="KAK5819170.1"/>
    </source>
</evidence>
<dbReference type="PANTHER" id="PTHR46951:SF2">
    <property type="entry name" value="BED-TYPE DOMAIN-CONTAINING PROTEIN"/>
    <property type="match status" value="1"/>
</dbReference>